<evidence type="ECO:0000256" key="3">
    <source>
        <dbReference type="ARBA" id="ARBA00022553"/>
    </source>
</evidence>
<evidence type="ECO:0000256" key="8">
    <source>
        <dbReference type="ARBA" id="ARBA00023012"/>
    </source>
</evidence>
<dbReference type="Proteomes" id="UP000425960">
    <property type="component" value="Chromosome"/>
</dbReference>
<dbReference type="Gene3D" id="3.30.450.40">
    <property type="match status" value="1"/>
</dbReference>
<keyword evidence="4" id="KW-0808">Transferase</keyword>
<comment type="catalytic activity">
    <reaction evidence="1">
        <text>ATP + protein L-histidine = ADP + protein N-phospho-L-histidine.</text>
        <dbReference type="EC" id="2.7.13.3"/>
    </reaction>
</comment>
<dbReference type="AlphaFoldDB" id="A0A5K7ZL42"/>
<name>A0A5K7ZL42_9BACT</name>
<dbReference type="Gene3D" id="3.30.565.10">
    <property type="entry name" value="Histidine kinase-like ATPase, C-terminal domain"/>
    <property type="match status" value="1"/>
</dbReference>
<dbReference type="PANTHER" id="PTHR43065">
    <property type="entry name" value="SENSOR HISTIDINE KINASE"/>
    <property type="match status" value="1"/>
</dbReference>
<keyword evidence="5" id="KW-0547">Nucleotide-binding</keyword>
<dbReference type="InterPro" id="IPR036890">
    <property type="entry name" value="HATPase_C_sf"/>
</dbReference>
<evidence type="ECO:0000256" key="4">
    <source>
        <dbReference type="ARBA" id="ARBA00022679"/>
    </source>
</evidence>
<organism evidence="11 12">
    <name type="scientific">Desulfosarcina ovata subsp. sediminis</name>
    <dbReference type="NCBI Taxonomy" id="885957"/>
    <lineage>
        <taxon>Bacteria</taxon>
        <taxon>Pseudomonadati</taxon>
        <taxon>Thermodesulfobacteriota</taxon>
        <taxon>Desulfobacteria</taxon>
        <taxon>Desulfobacterales</taxon>
        <taxon>Desulfosarcinaceae</taxon>
        <taxon>Desulfosarcina</taxon>
    </lineage>
</organism>
<dbReference type="CDD" id="cd00082">
    <property type="entry name" value="HisKA"/>
    <property type="match status" value="1"/>
</dbReference>
<dbReference type="GO" id="GO:0005524">
    <property type="term" value="F:ATP binding"/>
    <property type="evidence" value="ECO:0007669"/>
    <property type="project" value="UniProtKB-KW"/>
</dbReference>
<dbReference type="PANTHER" id="PTHR43065:SF46">
    <property type="entry name" value="C4-DICARBOXYLATE TRANSPORT SENSOR PROTEIN DCTB"/>
    <property type="match status" value="1"/>
</dbReference>
<dbReference type="InterPro" id="IPR004358">
    <property type="entry name" value="Sig_transdc_His_kin-like_C"/>
</dbReference>
<dbReference type="EMBL" id="AP021876">
    <property type="protein sequence ID" value="BBO80707.1"/>
    <property type="molecule type" value="Genomic_DNA"/>
</dbReference>
<reference evidence="11 12" key="1">
    <citation type="submission" date="2019-11" db="EMBL/GenBank/DDBJ databases">
        <title>Comparative genomics of hydrocarbon-degrading Desulfosarcina strains.</title>
        <authorList>
            <person name="Watanabe M."/>
            <person name="Kojima H."/>
            <person name="Fukui M."/>
        </authorList>
    </citation>
    <scope>NUCLEOTIDE SEQUENCE [LARGE SCALE GENOMIC DNA]</scope>
    <source>
        <strain evidence="11 12">28bB2T</strain>
    </source>
</reference>
<evidence type="ECO:0000256" key="5">
    <source>
        <dbReference type="ARBA" id="ARBA00022741"/>
    </source>
</evidence>
<dbReference type="PROSITE" id="PS50109">
    <property type="entry name" value="HIS_KIN"/>
    <property type="match status" value="1"/>
</dbReference>
<evidence type="ECO:0000256" key="2">
    <source>
        <dbReference type="ARBA" id="ARBA00012438"/>
    </source>
</evidence>
<evidence type="ECO:0000313" key="12">
    <source>
        <dbReference type="Proteomes" id="UP000425960"/>
    </source>
</evidence>
<dbReference type="Gene3D" id="1.10.287.130">
    <property type="match status" value="1"/>
</dbReference>
<dbReference type="InterPro" id="IPR005467">
    <property type="entry name" value="His_kinase_dom"/>
</dbReference>
<accession>A0A5K7ZL42</accession>
<dbReference type="InterPro" id="IPR029016">
    <property type="entry name" value="GAF-like_dom_sf"/>
</dbReference>
<protein>
    <recommendedName>
        <fullName evidence="2">histidine kinase</fullName>
        <ecNumber evidence="2">2.7.13.3</ecNumber>
    </recommendedName>
</protein>
<dbReference type="InterPro" id="IPR003661">
    <property type="entry name" value="HisK_dim/P_dom"/>
</dbReference>
<dbReference type="EC" id="2.7.13.3" evidence="2"/>
<keyword evidence="9" id="KW-0175">Coiled coil</keyword>
<evidence type="ECO:0000256" key="7">
    <source>
        <dbReference type="ARBA" id="ARBA00022840"/>
    </source>
</evidence>
<evidence type="ECO:0000256" key="9">
    <source>
        <dbReference type="SAM" id="Coils"/>
    </source>
</evidence>
<evidence type="ECO:0000256" key="6">
    <source>
        <dbReference type="ARBA" id="ARBA00022777"/>
    </source>
</evidence>
<keyword evidence="8" id="KW-0902">Two-component regulatory system</keyword>
<dbReference type="PRINTS" id="PR00344">
    <property type="entry name" value="BCTRLSENSOR"/>
</dbReference>
<feature type="coiled-coil region" evidence="9">
    <location>
        <begin position="175"/>
        <end position="202"/>
    </location>
</feature>
<evidence type="ECO:0000313" key="11">
    <source>
        <dbReference type="EMBL" id="BBO80707.1"/>
    </source>
</evidence>
<dbReference type="InterPro" id="IPR003594">
    <property type="entry name" value="HATPase_dom"/>
</dbReference>
<sequence length="440" mass="49246">MVTGEKAMLNGDPQEDRLRSIHNALEYALTLGDFQEEVSRECTPEAIAGETIKRIKRIIRFDSCAICLVDEKTSDLQICQCMPVDEKAFLEAELAFMIDNGFVAWAIRERRGITLNSKDGQRKVLLHVMATYARIRGLFIGIFPSQMSNINTASLEIVSIILRNASNGIESLIYSSMLRKQQQNLEDEVKRKTHQLLQYEKQLLTAQNMEAIAALAGGVAHQFNNALQVLTGKIDLISMFADEDSKVMTHIERTRPVIERMSSLTSQLLAYARGGTFIANQVMTINNLFTETLPEIKRAIRATVELRVDLADESTTVDVDLIQIRTAILAIIANADEAITEKGLIRISSRLFPWNDVPEEMKSELVPGEYISIAFEDNGSGMDGDTLRRLFEPFYSTKFQGRGLSMAAVSGIVKRHKGWIHVDSQTGKGTRIQLYLPKSA</sequence>
<keyword evidence="3" id="KW-0597">Phosphoprotein</keyword>
<feature type="domain" description="Histidine kinase" evidence="10">
    <location>
        <begin position="218"/>
        <end position="440"/>
    </location>
</feature>
<keyword evidence="7" id="KW-0067">ATP-binding</keyword>
<evidence type="ECO:0000259" key="10">
    <source>
        <dbReference type="PROSITE" id="PS50109"/>
    </source>
</evidence>
<dbReference type="KEGG" id="dov:DSCO28_12730"/>
<dbReference type="InterPro" id="IPR036097">
    <property type="entry name" value="HisK_dim/P_sf"/>
</dbReference>
<dbReference type="Pfam" id="PF02518">
    <property type="entry name" value="HATPase_c"/>
    <property type="match status" value="1"/>
</dbReference>
<dbReference type="SUPFAM" id="SSF55874">
    <property type="entry name" value="ATPase domain of HSP90 chaperone/DNA topoisomerase II/histidine kinase"/>
    <property type="match status" value="1"/>
</dbReference>
<dbReference type="SMART" id="SM00387">
    <property type="entry name" value="HATPase_c"/>
    <property type="match status" value="1"/>
</dbReference>
<evidence type="ECO:0000256" key="1">
    <source>
        <dbReference type="ARBA" id="ARBA00000085"/>
    </source>
</evidence>
<gene>
    <name evidence="11" type="ORF">DSCO28_12730</name>
</gene>
<dbReference type="RefSeq" id="WP_155321581.1">
    <property type="nucleotide sequence ID" value="NZ_AP021876.1"/>
</dbReference>
<dbReference type="GO" id="GO:0000155">
    <property type="term" value="F:phosphorelay sensor kinase activity"/>
    <property type="evidence" value="ECO:0007669"/>
    <property type="project" value="InterPro"/>
</dbReference>
<dbReference type="SUPFAM" id="SSF47384">
    <property type="entry name" value="Homodimeric domain of signal transducing histidine kinase"/>
    <property type="match status" value="1"/>
</dbReference>
<keyword evidence="6" id="KW-0418">Kinase</keyword>
<dbReference type="SUPFAM" id="SSF55781">
    <property type="entry name" value="GAF domain-like"/>
    <property type="match status" value="1"/>
</dbReference>
<proteinExistence type="predicted"/>